<dbReference type="InterPro" id="IPR004358">
    <property type="entry name" value="Sig_transdc_His_kin-like_C"/>
</dbReference>
<dbReference type="InterPro" id="IPR003661">
    <property type="entry name" value="HisK_dim/P_dom"/>
</dbReference>
<dbReference type="EMBL" id="CP025491">
    <property type="protein sequence ID" value="AUH71079.1"/>
    <property type="molecule type" value="Genomic_DNA"/>
</dbReference>
<gene>
    <name evidence="11" type="ORF">CAB17_02645</name>
</gene>
<evidence type="ECO:0000256" key="4">
    <source>
        <dbReference type="ARBA" id="ARBA00022679"/>
    </source>
</evidence>
<evidence type="ECO:0000256" key="7">
    <source>
        <dbReference type="ARBA" id="ARBA00022840"/>
    </source>
</evidence>
<evidence type="ECO:0000313" key="12">
    <source>
        <dbReference type="Proteomes" id="UP000234343"/>
    </source>
</evidence>
<dbReference type="Pfam" id="PF00512">
    <property type="entry name" value="HisKA"/>
    <property type="match status" value="1"/>
</dbReference>
<dbReference type="InterPro" id="IPR036890">
    <property type="entry name" value="HATPase_C_sf"/>
</dbReference>
<accession>A0A2H5FHT2</accession>
<dbReference type="PANTHER" id="PTHR43065:SF10">
    <property type="entry name" value="PEROXIDE STRESS-ACTIVATED HISTIDINE KINASE MAK3"/>
    <property type="match status" value="1"/>
</dbReference>
<dbReference type="SUPFAM" id="SSF55874">
    <property type="entry name" value="ATPase domain of HSP90 chaperone/DNA topoisomerase II/histidine kinase"/>
    <property type="match status" value="1"/>
</dbReference>
<dbReference type="PRINTS" id="PR00344">
    <property type="entry name" value="BCTRLSENSOR"/>
</dbReference>
<dbReference type="SUPFAM" id="SSF47384">
    <property type="entry name" value="Homodimeric domain of signal transducing histidine kinase"/>
    <property type="match status" value="1"/>
</dbReference>
<dbReference type="SMART" id="SM00387">
    <property type="entry name" value="HATPase_c"/>
    <property type="match status" value="1"/>
</dbReference>
<evidence type="ECO:0000256" key="3">
    <source>
        <dbReference type="ARBA" id="ARBA00022553"/>
    </source>
</evidence>
<dbReference type="Gene3D" id="1.10.287.130">
    <property type="match status" value="1"/>
</dbReference>
<keyword evidence="7" id="KW-0067">ATP-binding</keyword>
<protein>
    <recommendedName>
        <fullName evidence="2">histidine kinase</fullName>
        <ecNumber evidence="2">2.7.13.3</ecNumber>
    </recommendedName>
</protein>
<dbReference type="RefSeq" id="WP_101898844.1">
    <property type="nucleotide sequence ID" value="NZ_CP025491.2"/>
</dbReference>
<evidence type="ECO:0000259" key="10">
    <source>
        <dbReference type="PROSITE" id="PS50109"/>
    </source>
</evidence>
<dbReference type="KEGG" id="lsh:CAB17_02645"/>
<evidence type="ECO:0000256" key="8">
    <source>
        <dbReference type="ARBA" id="ARBA00023012"/>
    </source>
</evidence>
<dbReference type="CDD" id="cd00082">
    <property type="entry name" value="HisKA"/>
    <property type="match status" value="1"/>
</dbReference>
<keyword evidence="9" id="KW-0175">Coiled coil</keyword>
<keyword evidence="3" id="KW-0597">Phosphoprotein</keyword>
<dbReference type="InterPro" id="IPR035965">
    <property type="entry name" value="PAS-like_dom_sf"/>
</dbReference>
<dbReference type="NCBIfam" id="TIGR00229">
    <property type="entry name" value="sensory_box"/>
    <property type="match status" value="1"/>
</dbReference>
<dbReference type="GO" id="GO:0000155">
    <property type="term" value="F:phosphorelay sensor kinase activity"/>
    <property type="evidence" value="ECO:0007669"/>
    <property type="project" value="InterPro"/>
</dbReference>
<keyword evidence="4" id="KW-0808">Transferase</keyword>
<dbReference type="SUPFAM" id="SSF55785">
    <property type="entry name" value="PYP-like sensor domain (PAS domain)"/>
    <property type="match status" value="2"/>
</dbReference>
<evidence type="ECO:0000256" key="5">
    <source>
        <dbReference type="ARBA" id="ARBA00022741"/>
    </source>
</evidence>
<keyword evidence="6 11" id="KW-0418">Kinase</keyword>
<evidence type="ECO:0000256" key="1">
    <source>
        <dbReference type="ARBA" id="ARBA00000085"/>
    </source>
</evidence>
<name>A0A2H5FHT2_9GAMM</name>
<dbReference type="Proteomes" id="UP000234343">
    <property type="component" value="Chromosome"/>
</dbReference>
<evidence type="ECO:0000313" key="11">
    <source>
        <dbReference type="EMBL" id="AUH71079.1"/>
    </source>
</evidence>
<dbReference type="SMART" id="SM00091">
    <property type="entry name" value="PAS"/>
    <property type="match status" value="2"/>
</dbReference>
<dbReference type="Pfam" id="PF02518">
    <property type="entry name" value="HATPase_c"/>
    <property type="match status" value="1"/>
</dbReference>
<proteinExistence type="predicted"/>
<keyword evidence="8" id="KW-0902">Two-component regulatory system</keyword>
<dbReference type="InterPro" id="IPR000014">
    <property type="entry name" value="PAS"/>
</dbReference>
<dbReference type="GO" id="GO:0005524">
    <property type="term" value="F:ATP binding"/>
    <property type="evidence" value="ECO:0007669"/>
    <property type="project" value="UniProtKB-KW"/>
</dbReference>
<feature type="coiled-coil region" evidence="9">
    <location>
        <begin position="17"/>
        <end position="51"/>
    </location>
</feature>
<keyword evidence="5" id="KW-0547">Nucleotide-binding</keyword>
<evidence type="ECO:0000256" key="9">
    <source>
        <dbReference type="SAM" id="Coils"/>
    </source>
</evidence>
<dbReference type="Pfam" id="PF13426">
    <property type="entry name" value="PAS_9"/>
    <property type="match status" value="1"/>
</dbReference>
<dbReference type="InterPro" id="IPR005467">
    <property type="entry name" value="His_kinase_dom"/>
</dbReference>
<dbReference type="InterPro" id="IPR036097">
    <property type="entry name" value="HisK_dim/P_sf"/>
</dbReference>
<comment type="catalytic activity">
    <reaction evidence="1">
        <text>ATP + protein L-histidine = ADP + protein N-phospho-L-histidine.</text>
        <dbReference type="EC" id="2.7.13.3"/>
    </reaction>
</comment>
<keyword evidence="12" id="KW-1185">Reference proteome</keyword>
<dbReference type="PROSITE" id="PS50109">
    <property type="entry name" value="HIS_KIN"/>
    <property type="match status" value="1"/>
</dbReference>
<organism evidence="11 12">
    <name type="scientific">Legionella sainthelensi</name>
    <dbReference type="NCBI Taxonomy" id="28087"/>
    <lineage>
        <taxon>Bacteria</taxon>
        <taxon>Pseudomonadati</taxon>
        <taxon>Pseudomonadota</taxon>
        <taxon>Gammaproteobacteria</taxon>
        <taxon>Legionellales</taxon>
        <taxon>Legionellaceae</taxon>
        <taxon>Legionella</taxon>
    </lineage>
</organism>
<dbReference type="PANTHER" id="PTHR43065">
    <property type="entry name" value="SENSOR HISTIDINE KINASE"/>
    <property type="match status" value="1"/>
</dbReference>
<feature type="domain" description="Histidine kinase" evidence="10">
    <location>
        <begin position="321"/>
        <end position="536"/>
    </location>
</feature>
<dbReference type="InterPro" id="IPR003594">
    <property type="entry name" value="HATPase_dom"/>
</dbReference>
<dbReference type="Gene3D" id="3.30.565.10">
    <property type="entry name" value="Histidine kinase-like ATPase, C-terminal domain"/>
    <property type="match status" value="1"/>
</dbReference>
<evidence type="ECO:0000256" key="6">
    <source>
        <dbReference type="ARBA" id="ARBA00022777"/>
    </source>
</evidence>
<evidence type="ECO:0000256" key="2">
    <source>
        <dbReference type="ARBA" id="ARBA00012438"/>
    </source>
</evidence>
<dbReference type="CDD" id="cd00130">
    <property type="entry name" value="PAS"/>
    <property type="match status" value="1"/>
</dbReference>
<reference evidence="11 12" key="1">
    <citation type="submission" date="2017-12" db="EMBL/GenBank/DDBJ databases">
        <title>Legionella sainthelensi LA01-117, whole genome sequence of a clinical isolate from New Zealand.</title>
        <authorList>
            <person name="Cree S.L."/>
            <person name="Slow S."/>
            <person name="Kennedy M.A."/>
            <person name="Murdoch D.R."/>
            <person name="Biggs P.J."/>
            <person name="Anderson T."/>
        </authorList>
    </citation>
    <scope>NUCLEOTIDE SEQUENCE [LARGE SCALE GENOMIC DNA]</scope>
    <source>
        <strain evidence="11 12">LA01-117</strain>
    </source>
</reference>
<dbReference type="SMART" id="SM00388">
    <property type="entry name" value="HisKA"/>
    <property type="match status" value="1"/>
</dbReference>
<dbReference type="Gene3D" id="3.30.450.20">
    <property type="entry name" value="PAS domain"/>
    <property type="match status" value="2"/>
</dbReference>
<dbReference type="EC" id="2.7.13.3" evidence="2"/>
<sequence length="536" mass="62158">MDVTINRESSFQIIDEITQLQEQLRLKQKKLHEKEQEINSLCEEIHSLHAQFTEYYDFNSSASLTIDKDYRIHAVNFQCAFLLNYDRSELINKNFLTLISTYHTNRLKKCIHTILEKQVKEACELEVLSKGGVQKWVYIECWLVKNELLQLIFRDITYTRQLEAQQIQLKQSLETFKNLLHNVSDAIATLDNEFYFKIINPSFIRFFSKVFAIKVCSGMNLLMLISDVSEYKKELINACHLALLGKETIIIIENANEQDNAIFCYEIHCNPFYDPNSQSTEIILLIKDLTEFYLRKKIRMKEQAKLAHAIRLNTMEGMASALAHEINQPLTAIFLYAQTGLLQIQKNDRLSKLDKDLLTFLEKIISQAQQASEIMSRMKSFIPQDENQPEETDINVLIQDALIFLNYEVTHSKLKINLNFAEELPHLSINRIQVMQVILNLARNSIEAMREEINLAPELTIHTKNITGYIEIHIRDNGPGITPEFRDRILHSYFTTKPQGTGLGLTMCRNFVEACGGKLYVKDSEVGAWFIFTLPK</sequence>
<dbReference type="AlphaFoldDB" id="A0A2H5FHT2"/>